<evidence type="ECO:0000313" key="4">
    <source>
        <dbReference type="Proteomes" id="UP000886520"/>
    </source>
</evidence>
<dbReference type="InterPro" id="IPR023393">
    <property type="entry name" value="START-like_dom_sf"/>
</dbReference>
<dbReference type="EMBL" id="JABFUD020000008">
    <property type="protein sequence ID" value="KAI5076789.1"/>
    <property type="molecule type" value="Genomic_DNA"/>
</dbReference>
<keyword evidence="4" id="KW-1185">Reference proteome</keyword>
<reference evidence="3" key="1">
    <citation type="submission" date="2021-01" db="EMBL/GenBank/DDBJ databases">
        <title>Adiantum capillus-veneris genome.</title>
        <authorList>
            <person name="Fang Y."/>
            <person name="Liao Q."/>
        </authorList>
    </citation>
    <scope>NUCLEOTIDE SEQUENCE</scope>
    <source>
        <strain evidence="3">H3</strain>
        <tissue evidence="3">Leaf</tissue>
    </source>
</reference>
<dbReference type="Pfam" id="PF08327">
    <property type="entry name" value="AHSA1"/>
    <property type="match status" value="1"/>
</dbReference>
<protein>
    <recommendedName>
        <fullName evidence="2">Activator of Hsp90 ATPase homologue 1/2-like C-terminal domain-containing protein</fullName>
    </recommendedName>
</protein>
<comment type="similarity">
    <text evidence="1">Belongs to the AHA1 family.</text>
</comment>
<organism evidence="3 4">
    <name type="scientific">Adiantum capillus-veneris</name>
    <name type="common">Maidenhair fern</name>
    <dbReference type="NCBI Taxonomy" id="13818"/>
    <lineage>
        <taxon>Eukaryota</taxon>
        <taxon>Viridiplantae</taxon>
        <taxon>Streptophyta</taxon>
        <taxon>Embryophyta</taxon>
        <taxon>Tracheophyta</taxon>
        <taxon>Polypodiopsida</taxon>
        <taxon>Polypodiidae</taxon>
        <taxon>Polypodiales</taxon>
        <taxon>Pteridineae</taxon>
        <taxon>Pteridaceae</taxon>
        <taxon>Vittarioideae</taxon>
        <taxon>Adiantum</taxon>
    </lineage>
</organism>
<name>A0A9D4UZD0_ADICA</name>
<comment type="caution">
    <text evidence="3">The sequence shown here is derived from an EMBL/GenBank/DDBJ whole genome shotgun (WGS) entry which is preliminary data.</text>
</comment>
<feature type="domain" description="Activator of Hsp90 ATPase homologue 1/2-like C-terminal" evidence="2">
    <location>
        <begin position="46"/>
        <end position="128"/>
    </location>
</feature>
<sequence>MLLERVDKFVKEIMKEGWPPKDELEGKLVLKATSAGGKVVKTDENRWRGFTQSKAKINIEIGGQFSILDGVISGVNMKLEEDKLIMQKWSFQNWHDGEYSTICFTIEEPEIGITVVKLMQMDVPEEDRYGNATVV</sequence>
<evidence type="ECO:0000259" key="2">
    <source>
        <dbReference type="Pfam" id="PF08327"/>
    </source>
</evidence>
<evidence type="ECO:0000256" key="1">
    <source>
        <dbReference type="ARBA" id="ARBA00006817"/>
    </source>
</evidence>
<evidence type="ECO:0000313" key="3">
    <source>
        <dbReference type="EMBL" id="KAI5076789.1"/>
    </source>
</evidence>
<proteinExistence type="inferred from homology"/>
<dbReference type="AlphaFoldDB" id="A0A9D4UZD0"/>
<accession>A0A9D4UZD0</accession>
<gene>
    <name evidence="3" type="ORF">GOP47_0008854</name>
</gene>
<dbReference type="Gene3D" id="3.30.530.20">
    <property type="match status" value="1"/>
</dbReference>
<dbReference type="InterPro" id="IPR013538">
    <property type="entry name" value="ASHA1/2-like_C"/>
</dbReference>
<dbReference type="Proteomes" id="UP000886520">
    <property type="component" value="Chromosome 8"/>
</dbReference>
<dbReference type="SUPFAM" id="SSF55961">
    <property type="entry name" value="Bet v1-like"/>
    <property type="match status" value="1"/>
</dbReference>
<dbReference type="OrthoDB" id="1722518at2759"/>